<sequence length="35" mass="3941">MHTVVYVGGPGEINYIAQLKEVYQARGMTMPIIYP</sequence>
<comment type="caution">
    <text evidence="2">The sequence shown here is derived from an EMBL/GenBank/DDBJ whole genome shotgun (WGS) entry which is preliminary data.</text>
</comment>
<accession>A0A6V8NIW2</accession>
<dbReference type="Proteomes" id="UP000574717">
    <property type="component" value="Unassembled WGS sequence"/>
</dbReference>
<dbReference type="Pfam" id="PF10079">
    <property type="entry name" value="Rossmann-like_BshC"/>
    <property type="match status" value="1"/>
</dbReference>
<evidence type="ECO:0000313" key="2">
    <source>
        <dbReference type="EMBL" id="GFP19997.1"/>
    </source>
</evidence>
<name>A0A6V8NIW2_9ACTN</name>
<dbReference type="InterPro" id="IPR055398">
    <property type="entry name" value="Rossmann-like_BshC"/>
</dbReference>
<gene>
    <name evidence="2" type="ORF">HKBW3S03_01501</name>
</gene>
<dbReference type="EMBL" id="BLRU01000206">
    <property type="protein sequence ID" value="GFP19997.1"/>
    <property type="molecule type" value="Genomic_DNA"/>
</dbReference>
<reference evidence="2 3" key="1">
    <citation type="journal article" date="2020" name="Front. Microbiol.">
        <title>Single-cell genomics of novel Actinobacteria with the Wood-Ljungdahl pathway discovered in a serpentinizing system.</title>
        <authorList>
            <person name="Merino N."/>
            <person name="Kawai M."/>
            <person name="Boyd E.S."/>
            <person name="Colman D.R."/>
            <person name="McGlynn S.E."/>
            <person name="Nealson K.H."/>
            <person name="Kurokawa K."/>
            <person name="Hongoh Y."/>
        </authorList>
    </citation>
    <scope>NUCLEOTIDE SEQUENCE [LARGE SCALE GENOMIC DNA]</scope>
    <source>
        <strain evidence="2 3">S03</strain>
    </source>
</reference>
<evidence type="ECO:0000313" key="3">
    <source>
        <dbReference type="Proteomes" id="UP000574717"/>
    </source>
</evidence>
<feature type="non-terminal residue" evidence="2">
    <location>
        <position position="35"/>
    </location>
</feature>
<dbReference type="AlphaFoldDB" id="A0A6V8NIW2"/>
<protein>
    <recommendedName>
        <fullName evidence="1">Bacillithiol biosynthesis BshC N-terminal Rossmann-like domain-containing protein</fullName>
    </recommendedName>
</protein>
<proteinExistence type="predicted"/>
<feature type="domain" description="Bacillithiol biosynthesis BshC N-terminal Rossmann-like" evidence="1">
    <location>
        <begin position="3"/>
        <end position="35"/>
    </location>
</feature>
<evidence type="ECO:0000259" key="1">
    <source>
        <dbReference type="Pfam" id="PF10079"/>
    </source>
</evidence>
<organism evidence="2 3">
    <name type="scientific">Candidatus Hakubella thermalkaliphila</name>
    <dbReference type="NCBI Taxonomy" id="2754717"/>
    <lineage>
        <taxon>Bacteria</taxon>
        <taxon>Bacillati</taxon>
        <taxon>Actinomycetota</taxon>
        <taxon>Actinomycetota incertae sedis</taxon>
        <taxon>Candidatus Hakubellales</taxon>
        <taxon>Candidatus Hakubellaceae</taxon>
        <taxon>Candidatus Hakubella</taxon>
    </lineage>
</organism>